<name>A0ABP8NLH4_9BACT</name>
<feature type="region of interest" description="Disordered" evidence="1">
    <location>
        <begin position="36"/>
        <end position="61"/>
    </location>
</feature>
<proteinExistence type="predicted"/>
<evidence type="ECO:0000256" key="1">
    <source>
        <dbReference type="SAM" id="MobiDB-lite"/>
    </source>
</evidence>
<organism evidence="2 3">
    <name type="scientific">Novipirellula rosea</name>
    <dbReference type="NCBI Taxonomy" id="1031540"/>
    <lineage>
        <taxon>Bacteria</taxon>
        <taxon>Pseudomonadati</taxon>
        <taxon>Planctomycetota</taxon>
        <taxon>Planctomycetia</taxon>
        <taxon>Pirellulales</taxon>
        <taxon>Pirellulaceae</taxon>
        <taxon>Novipirellula</taxon>
    </lineage>
</organism>
<accession>A0ABP8NLH4</accession>
<dbReference type="EMBL" id="BAABGA010000088">
    <property type="protein sequence ID" value="GAA4467410.1"/>
    <property type="molecule type" value="Genomic_DNA"/>
</dbReference>
<sequence length="369" mass="42213">MVVFERRLTSVVASGMFVLLLLETFCTDLVNSLPGQEIKPPSTQNVGDGDEQSSKPNETNERAMVENAILRAGGYVLKLDPTDPERITRVEFSGSAFADKSLEEIADTIQNVESVYLYGTSVTDRGLNSLGQLKNLKELGIESLTKEGEWTEQSSLLNGSGLEYLVMHRQNLETLELRLSSVDDKAIEHITKFTKLKTLRLDRSAISRHGFEQLRKTLPNTVIYQPLKPVWSDKQKKEWKKRHAKWLARVKKVSREEILAFGFRDFKRSEFEGIGYIPNIPFGDDQKGFYVERWYCVDDRPLLELLDFFGLVSDDIQHLPSSPMSIIPGVPVPVDRGRVFIDDPIIRDDRLTIKKAWLQRWILKDQVEE</sequence>
<comment type="caution">
    <text evidence="2">The sequence shown here is derived from an EMBL/GenBank/DDBJ whole genome shotgun (WGS) entry which is preliminary data.</text>
</comment>
<protein>
    <recommendedName>
        <fullName evidence="4">Leucine Rich repeats (2 copies)</fullName>
    </recommendedName>
</protein>
<dbReference type="SUPFAM" id="SSF52047">
    <property type="entry name" value="RNI-like"/>
    <property type="match status" value="1"/>
</dbReference>
<evidence type="ECO:0000313" key="3">
    <source>
        <dbReference type="Proteomes" id="UP001500840"/>
    </source>
</evidence>
<evidence type="ECO:0000313" key="2">
    <source>
        <dbReference type="EMBL" id="GAA4467410.1"/>
    </source>
</evidence>
<reference evidence="3" key="1">
    <citation type="journal article" date="2019" name="Int. J. Syst. Evol. Microbiol.">
        <title>The Global Catalogue of Microorganisms (GCM) 10K type strain sequencing project: providing services to taxonomists for standard genome sequencing and annotation.</title>
        <authorList>
            <consortium name="The Broad Institute Genomics Platform"/>
            <consortium name="The Broad Institute Genome Sequencing Center for Infectious Disease"/>
            <person name="Wu L."/>
            <person name="Ma J."/>
        </authorList>
    </citation>
    <scope>NUCLEOTIDE SEQUENCE [LARGE SCALE GENOMIC DNA]</scope>
    <source>
        <strain evidence="3">JCM 17759</strain>
    </source>
</reference>
<dbReference type="InterPro" id="IPR032675">
    <property type="entry name" value="LRR_dom_sf"/>
</dbReference>
<gene>
    <name evidence="2" type="ORF">GCM10023156_57230</name>
</gene>
<evidence type="ECO:0008006" key="4">
    <source>
        <dbReference type="Google" id="ProtNLM"/>
    </source>
</evidence>
<dbReference type="Proteomes" id="UP001500840">
    <property type="component" value="Unassembled WGS sequence"/>
</dbReference>
<dbReference type="RefSeq" id="WP_345327118.1">
    <property type="nucleotide sequence ID" value="NZ_BAABGA010000088.1"/>
</dbReference>
<keyword evidence="3" id="KW-1185">Reference proteome</keyword>
<dbReference type="Gene3D" id="3.80.10.10">
    <property type="entry name" value="Ribonuclease Inhibitor"/>
    <property type="match status" value="1"/>
</dbReference>